<protein>
    <submittedName>
        <fullName evidence="2">Uncharacterized protein</fullName>
    </submittedName>
</protein>
<dbReference type="RefSeq" id="XP_021880427.1">
    <property type="nucleotide sequence ID" value="XM_022031088.1"/>
</dbReference>
<dbReference type="AlphaFoldDB" id="A0A1Y2GK38"/>
<evidence type="ECO:0000256" key="1">
    <source>
        <dbReference type="SAM" id="MobiDB-lite"/>
    </source>
</evidence>
<evidence type="ECO:0000313" key="3">
    <source>
        <dbReference type="Proteomes" id="UP000193648"/>
    </source>
</evidence>
<accession>A0A1Y2GK38</accession>
<evidence type="ECO:0000313" key="2">
    <source>
        <dbReference type="EMBL" id="ORZ13346.1"/>
    </source>
</evidence>
<keyword evidence="3" id="KW-1185">Reference proteome</keyword>
<dbReference type="InParanoid" id="A0A1Y2GK38"/>
<gene>
    <name evidence="2" type="ORF">BCR41DRAFT_93444</name>
</gene>
<name>A0A1Y2GK38_9FUNG</name>
<comment type="caution">
    <text evidence="2">The sequence shown here is derived from an EMBL/GenBank/DDBJ whole genome shotgun (WGS) entry which is preliminary data.</text>
</comment>
<organism evidence="2 3">
    <name type="scientific">Lobosporangium transversale</name>
    <dbReference type="NCBI Taxonomy" id="64571"/>
    <lineage>
        <taxon>Eukaryota</taxon>
        <taxon>Fungi</taxon>
        <taxon>Fungi incertae sedis</taxon>
        <taxon>Mucoromycota</taxon>
        <taxon>Mortierellomycotina</taxon>
        <taxon>Mortierellomycetes</taxon>
        <taxon>Mortierellales</taxon>
        <taxon>Mortierellaceae</taxon>
        <taxon>Lobosporangium</taxon>
    </lineage>
</organism>
<sequence>MGRMIKICRQRSVHASFRGQSPTSRYQLEEGLTMSSSSHLVSEQQVRPQNSHSQSRPILDDDTDDEELAHRSIHPRVEDERSFYRKVEASAQIGRDWVAQWLKGYGKTKLPKKKKSLDNVHGLLNFHPIYNGNLILFPDEGIHLFHFKAHATSQIVFSPCQTSD</sequence>
<proteinExistence type="predicted"/>
<dbReference type="EMBL" id="MCFF01000023">
    <property type="protein sequence ID" value="ORZ13346.1"/>
    <property type="molecule type" value="Genomic_DNA"/>
</dbReference>
<reference evidence="2 3" key="1">
    <citation type="submission" date="2016-07" db="EMBL/GenBank/DDBJ databases">
        <title>Pervasive Adenine N6-methylation of Active Genes in Fungi.</title>
        <authorList>
            <consortium name="DOE Joint Genome Institute"/>
            <person name="Mondo S.J."/>
            <person name="Dannebaum R.O."/>
            <person name="Kuo R.C."/>
            <person name="Labutti K."/>
            <person name="Haridas S."/>
            <person name="Kuo A."/>
            <person name="Salamov A."/>
            <person name="Ahrendt S.R."/>
            <person name="Lipzen A."/>
            <person name="Sullivan W."/>
            <person name="Andreopoulos W.B."/>
            <person name="Clum A."/>
            <person name="Lindquist E."/>
            <person name="Daum C."/>
            <person name="Ramamoorthy G.K."/>
            <person name="Gryganskyi A."/>
            <person name="Culley D."/>
            <person name="Magnuson J.K."/>
            <person name="James T.Y."/>
            <person name="O'Malley M.A."/>
            <person name="Stajich J.E."/>
            <person name="Spatafora J.W."/>
            <person name="Visel A."/>
            <person name="Grigoriev I.V."/>
        </authorList>
    </citation>
    <scope>NUCLEOTIDE SEQUENCE [LARGE SCALE GENOMIC DNA]</scope>
    <source>
        <strain evidence="2 3">NRRL 3116</strain>
    </source>
</reference>
<dbReference type="GeneID" id="33572929"/>
<feature type="region of interest" description="Disordered" evidence="1">
    <location>
        <begin position="30"/>
        <end position="74"/>
    </location>
</feature>
<dbReference type="Proteomes" id="UP000193648">
    <property type="component" value="Unassembled WGS sequence"/>
</dbReference>
<feature type="compositionally biased region" description="Polar residues" evidence="1">
    <location>
        <begin position="33"/>
        <end position="56"/>
    </location>
</feature>